<evidence type="ECO:0000313" key="2">
    <source>
        <dbReference type="Proteomes" id="UP000000304"/>
    </source>
</evidence>
<dbReference type="EMBL" id="CH985281">
    <property type="protein sequence ID" value="EDX16282.1"/>
    <property type="molecule type" value="Genomic_DNA"/>
</dbReference>
<evidence type="ECO:0000313" key="1">
    <source>
        <dbReference type="EMBL" id="EDX16282.1"/>
    </source>
</evidence>
<name>B4NV11_DROSI</name>
<dbReference type="Proteomes" id="UP000000304">
    <property type="component" value="Unassembled WGS sequence"/>
</dbReference>
<accession>B4NV11</accession>
<protein>
    <submittedName>
        <fullName evidence="1">GD25029</fullName>
    </submittedName>
</protein>
<organism evidence="1 2">
    <name type="scientific">Drosophila simulans</name>
    <name type="common">Fruit fly</name>
    <dbReference type="NCBI Taxonomy" id="7240"/>
    <lineage>
        <taxon>Eukaryota</taxon>
        <taxon>Metazoa</taxon>
        <taxon>Ecdysozoa</taxon>
        <taxon>Arthropoda</taxon>
        <taxon>Hexapoda</taxon>
        <taxon>Insecta</taxon>
        <taxon>Pterygota</taxon>
        <taxon>Neoptera</taxon>
        <taxon>Endopterygota</taxon>
        <taxon>Diptera</taxon>
        <taxon>Brachycera</taxon>
        <taxon>Muscomorpha</taxon>
        <taxon>Ephydroidea</taxon>
        <taxon>Drosophilidae</taxon>
        <taxon>Drosophila</taxon>
        <taxon>Sophophora</taxon>
    </lineage>
</organism>
<dbReference type="AlphaFoldDB" id="B4NV11"/>
<dbReference type="HOGENOM" id="CLU_1580193_0_0_1"/>
<sequence length="169" mass="18756">MNPLLELFVTPPPTGLSHTRFLRFRHFTVTQPPLHNADFVPRPYPSIQQGTQRPAGCDVLRLQTTLSCSLTAAPAKNIGNAITLPTNCCVCNLRLLLWCSGAAGRWISDRRLSTAHISATWPTAMRSRPSPCPSSERCLRFWNRSSDGNQARSQSLVFYGHTTEALADH</sequence>
<reference evidence="1 2" key="1">
    <citation type="journal article" date="2007" name="Nature">
        <title>Evolution of genes and genomes on the Drosophila phylogeny.</title>
        <authorList>
            <consortium name="Drosophila 12 Genomes Consortium"/>
            <person name="Clark A.G."/>
            <person name="Eisen M.B."/>
            <person name="Smith D.R."/>
            <person name="Bergman C.M."/>
            <person name="Oliver B."/>
            <person name="Markow T.A."/>
            <person name="Kaufman T.C."/>
            <person name="Kellis M."/>
            <person name="Gelbart W."/>
            <person name="Iyer V.N."/>
            <person name="Pollard D.A."/>
            <person name="Sackton T.B."/>
            <person name="Larracuente A.M."/>
            <person name="Singh N.D."/>
            <person name="Abad J.P."/>
            <person name="Abt D.N."/>
            <person name="Adryan B."/>
            <person name="Aguade M."/>
            <person name="Akashi H."/>
            <person name="Anderson W.W."/>
            <person name="Aquadro C.F."/>
            <person name="Ardell D.H."/>
            <person name="Arguello R."/>
            <person name="Artieri C.G."/>
            <person name="Barbash D.A."/>
            <person name="Barker D."/>
            <person name="Barsanti P."/>
            <person name="Batterham P."/>
            <person name="Batzoglou S."/>
            <person name="Begun D."/>
            <person name="Bhutkar A."/>
            <person name="Blanco E."/>
            <person name="Bosak S.A."/>
            <person name="Bradley R.K."/>
            <person name="Brand A.D."/>
            <person name="Brent M.R."/>
            <person name="Brooks A.N."/>
            <person name="Brown R.H."/>
            <person name="Butlin R.K."/>
            <person name="Caggese C."/>
            <person name="Calvi B.R."/>
            <person name="Bernardo de Carvalho A."/>
            <person name="Caspi A."/>
            <person name="Castrezana S."/>
            <person name="Celniker S.E."/>
            <person name="Chang J.L."/>
            <person name="Chapple C."/>
            <person name="Chatterji S."/>
            <person name="Chinwalla A."/>
            <person name="Civetta A."/>
            <person name="Clifton S.W."/>
            <person name="Comeron J.M."/>
            <person name="Costello J.C."/>
            <person name="Coyne J.A."/>
            <person name="Daub J."/>
            <person name="David R.G."/>
            <person name="Delcher A.L."/>
            <person name="Delehaunty K."/>
            <person name="Do C.B."/>
            <person name="Ebling H."/>
            <person name="Edwards K."/>
            <person name="Eickbush T."/>
            <person name="Evans J.D."/>
            <person name="Filipski A."/>
            <person name="Findeiss S."/>
            <person name="Freyhult E."/>
            <person name="Fulton L."/>
            <person name="Fulton R."/>
            <person name="Garcia A.C."/>
            <person name="Gardiner A."/>
            <person name="Garfield D.A."/>
            <person name="Garvin B.E."/>
            <person name="Gibson G."/>
            <person name="Gilbert D."/>
            <person name="Gnerre S."/>
            <person name="Godfrey J."/>
            <person name="Good R."/>
            <person name="Gotea V."/>
            <person name="Gravely B."/>
            <person name="Greenberg A.J."/>
            <person name="Griffiths-Jones S."/>
            <person name="Gross S."/>
            <person name="Guigo R."/>
            <person name="Gustafson E.A."/>
            <person name="Haerty W."/>
            <person name="Hahn M.W."/>
            <person name="Halligan D.L."/>
            <person name="Halpern A.L."/>
            <person name="Halter G.M."/>
            <person name="Han M.V."/>
            <person name="Heger A."/>
            <person name="Hillier L."/>
            <person name="Hinrichs A.S."/>
            <person name="Holmes I."/>
            <person name="Hoskins R.A."/>
            <person name="Hubisz M.J."/>
            <person name="Hultmark D."/>
            <person name="Huntley M.A."/>
            <person name="Jaffe D.B."/>
            <person name="Jagadeeshan S."/>
            <person name="Jeck W.R."/>
            <person name="Johnson J."/>
            <person name="Jones C.D."/>
            <person name="Jordan W.C."/>
            <person name="Karpen G.H."/>
            <person name="Kataoka E."/>
            <person name="Keightley P.D."/>
            <person name="Kheradpour P."/>
            <person name="Kirkness E.F."/>
            <person name="Koerich L.B."/>
            <person name="Kristiansen K."/>
            <person name="Kudrna D."/>
            <person name="Kulathinal R.J."/>
            <person name="Kumar S."/>
            <person name="Kwok R."/>
            <person name="Lander E."/>
            <person name="Langley C.H."/>
            <person name="Lapoint R."/>
            <person name="Lazzaro B.P."/>
            <person name="Lee S.J."/>
            <person name="Levesque L."/>
            <person name="Li R."/>
            <person name="Lin C.F."/>
            <person name="Lin M.F."/>
            <person name="Lindblad-Toh K."/>
            <person name="Llopart A."/>
            <person name="Long M."/>
            <person name="Low L."/>
            <person name="Lozovsky E."/>
            <person name="Lu J."/>
            <person name="Luo M."/>
            <person name="Machado C.A."/>
            <person name="Makalowski W."/>
            <person name="Marzo M."/>
            <person name="Matsuda M."/>
            <person name="Matzkin L."/>
            <person name="McAllister B."/>
            <person name="McBride C.S."/>
            <person name="McKernan B."/>
            <person name="McKernan K."/>
            <person name="Mendez-Lago M."/>
            <person name="Minx P."/>
            <person name="Mollenhauer M.U."/>
            <person name="Montooth K."/>
            <person name="Mount S.M."/>
            <person name="Mu X."/>
            <person name="Myers E."/>
            <person name="Negre B."/>
            <person name="Newfeld S."/>
            <person name="Nielsen R."/>
            <person name="Noor M.A."/>
            <person name="O'Grady P."/>
            <person name="Pachter L."/>
            <person name="Papaceit M."/>
            <person name="Parisi M.J."/>
            <person name="Parisi M."/>
            <person name="Parts L."/>
            <person name="Pedersen J.S."/>
            <person name="Pesole G."/>
            <person name="Phillippy A.M."/>
            <person name="Ponting C.P."/>
            <person name="Pop M."/>
            <person name="Porcelli D."/>
            <person name="Powell J.R."/>
            <person name="Prohaska S."/>
            <person name="Pruitt K."/>
            <person name="Puig M."/>
            <person name="Quesneville H."/>
            <person name="Ram K.R."/>
            <person name="Rand D."/>
            <person name="Rasmussen M.D."/>
            <person name="Reed L.K."/>
            <person name="Reenan R."/>
            <person name="Reily A."/>
            <person name="Remington K.A."/>
            <person name="Rieger T.T."/>
            <person name="Ritchie M.G."/>
            <person name="Robin C."/>
            <person name="Rogers Y.H."/>
            <person name="Rohde C."/>
            <person name="Rozas J."/>
            <person name="Rubenfield M.J."/>
            <person name="Ruiz A."/>
            <person name="Russo S."/>
            <person name="Salzberg S.L."/>
            <person name="Sanchez-Gracia A."/>
            <person name="Saranga D.J."/>
            <person name="Sato H."/>
            <person name="Schaeffer S.W."/>
            <person name="Schatz M.C."/>
            <person name="Schlenke T."/>
            <person name="Schwartz R."/>
            <person name="Segarra C."/>
            <person name="Singh R.S."/>
            <person name="Sirot L."/>
            <person name="Sirota M."/>
            <person name="Sisneros N.B."/>
            <person name="Smith C.D."/>
            <person name="Smith T.F."/>
            <person name="Spieth J."/>
            <person name="Stage D.E."/>
            <person name="Stark A."/>
            <person name="Stephan W."/>
            <person name="Strausberg R.L."/>
            <person name="Strempel S."/>
            <person name="Sturgill D."/>
            <person name="Sutton G."/>
            <person name="Sutton G.G."/>
            <person name="Tao W."/>
            <person name="Teichmann S."/>
            <person name="Tobari Y.N."/>
            <person name="Tomimura Y."/>
            <person name="Tsolas J.M."/>
            <person name="Valente V.L."/>
            <person name="Venter E."/>
            <person name="Venter J.C."/>
            <person name="Vicario S."/>
            <person name="Vieira F.G."/>
            <person name="Vilella A.J."/>
            <person name="Villasante A."/>
            <person name="Walenz B."/>
            <person name="Wang J."/>
            <person name="Wasserman M."/>
            <person name="Watts T."/>
            <person name="Wilson D."/>
            <person name="Wilson R.K."/>
            <person name="Wing R.A."/>
            <person name="Wolfner M.F."/>
            <person name="Wong A."/>
            <person name="Wong G.K."/>
            <person name="Wu C.I."/>
            <person name="Wu G."/>
            <person name="Yamamoto D."/>
            <person name="Yang H.P."/>
            <person name="Yang S.P."/>
            <person name="Yorke J.A."/>
            <person name="Yoshida K."/>
            <person name="Zdobnov E."/>
            <person name="Zhang P."/>
            <person name="Zhang Y."/>
            <person name="Zimin A.V."/>
            <person name="Baldwin J."/>
            <person name="Abdouelleil A."/>
            <person name="Abdulkadir J."/>
            <person name="Abebe A."/>
            <person name="Abera B."/>
            <person name="Abreu J."/>
            <person name="Acer S.C."/>
            <person name="Aftuck L."/>
            <person name="Alexander A."/>
            <person name="An P."/>
            <person name="Anderson E."/>
            <person name="Anderson S."/>
            <person name="Arachi H."/>
            <person name="Azer M."/>
            <person name="Bachantsang P."/>
            <person name="Barry A."/>
            <person name="Bayul T."/>
            <person name="Berlin A."/>
            <person name="Bessette D."/>
            <person name="Bloom T."/>
            <person name="Blye J."/>
            <person name="Boguslavskiy L."/>
            <person name="Bonnet C."/>
            <person name="Boukhgalter B."/>
            <person name="Bourzgui I."/>
            <person name="Brown A."/>
            <person name="Cahill P."/>
            <person name="Channer S."/>
            <person name="Cheshatsang Y."/>
            <person name="Chuda L."/>
            <person name="Citroen M."/>
            <person name="Collymore A."/>
            <person name="Cooke P."/>
            <person name="Costello M."/>
            <person name="D'Aco K."/>
            <person name="Daza R."/>
            <person name="De Haan G."/>
            <person name="DeGray S."/>
            <person name="DeMaso C."/>
            <person name="Dhargay N."/>
            <person name="Dooley K."/>
            <person name="Dooley E."/>
            <person name="Doricent M."/>
            <person name="Dorje P."/>
            <person name="Dorjee K."/>
            <person name="Dupes A."/>
            <person name="Elong R."/>
            <person name="Falk J."/>
            <person name="Farina A."/>
            <person name="Faro S."/>
            <person name="Ferguson D."/>
            <person name="Fisher S."/>
            <person name="Foley C.D."/>
            <person name="Franke A."/>
            <person name="Friedrich D."/>
            <person name="Gadbois L."/>
            <person name="Gearin G."/>
            <person name="Gearin C.R."/>
            <person name="Giannoukos G."/>
            <person name="Goode T."/>
            <person name="Graham J."/>
            <person name="Grandbois E."/>
            <person name="Grewal S."/>
            <person name="Gyaltsen K."/>
            <person name="Hafez N."/>
            <person name="Hagos B."/>
            <person name="Hall J."/>
            <person name="Henson C."/>
            <person name="Hollinger A."/>
            <person name="Honan T."/>
            <person name="Huard M.D."/>
            <person name="Hughes L."/>
            <person name="Hurhula B."/>
            <person name="Husby M.E."/>
            <person name="Kamat A."/>
            <person name="Kanga B."/>
            <person name="Kashin S."/>
            <person name="Khazanovich D."/>
            <person name="Kisner P."/>
            <person name="Lance K."/>
            <person name="Lara M."/>
            <person name="Lee W."/>
            <person name="Lennon N."/>
            <person name="Letendre F."/>
            <person name="LeVine R."/>
            <person name="Lipovsky A."/>
            <person name="Liu X."/>
            <person name="Liu J."/>
            <person name="Liu S."/>
            <person name="Lokyitsang T."/>
            <person name="Lokyitsang Y."/>
            <person name="Lubonja R."/>
            <person name="Lui A."/>
            <person name="MacDonald P."/>
            <person name="Magnisalis V."/>
            <person name="Maru K."/>
            <person name="Matthews C."/>
            <person name="McCusker W."/>
            <person name="McDonough S."/>
            <person name="Mehta T."/>
            <person name="Meldrim J."/>
            <person name="Meneus L."/>
            <person name="Mihai O."/>
            <person name="Mihalev A."/>
            <person name="Mihova T."/>
            <person name="Mittelman R."/>
            <person name="Mlenga V."/>
            <person name="Montmayeur A."/>
            <person name="Mulrain L."/>
            <person name="Navidi A."/>
            <person name="Naylor J."/>
            <person name="Negash T."/>
            <person name="Nguyen T."/>
            <person name="Nguyen N."/>
            <person name="Nicol R."/>
            <person name="Norbu C."/>
            <person name="Norbu N."/>
            <person name="Novod N."/>
            <person name="O'Neill B."/>
            <person name="Osman S."/>
            <person name="Markiewicz E."/>
            <person name="Oyono O.L."/>
            <person name="Patti C."/>
            <person name="Phunkhang P."/>
            <person name="Pierre F."/>
            <person name="Priest M."/>
            <person name="Raghuraman S."/>
            <person name="Rege F."/>
            <person name="Reyes R."/>
            <person name="Rise C."/>
            <person name="Rogov P."/>
            <person name="Ross K."/>
            <person name="Ryan E."/>
            <person name="Settipalli S."/>
            <person name="Shea T."/>
            <person name="Sherpa N."/>
            <person name="Shi L."/>
            <person name="Shih D."/>
            <person name="Sparrow T."/>
            <person name="Spaulding J."/>
            <person name="Stalker J."/>
            <person name="Stange-Thomann N."/>
            <person name="Stavropoulos S."/>
            <person name="Stone C."/>
            <person name="Strader C."/>
            <person name="Tesfaye S."/>
            <person name="Thomson T."/>
            <person name="Thoulutsang Y."/>
            <person name="Thoulutsang D."/>
            <person name="Topham K."/>
            <person name="Topping I."/>
            <person name="Tsamla T."/>
            <person name="Vassiliev H."/>
            <person name="Vo A."/>
            <person name="Wangchuk T."/>
            <person name="Wangdi T."/>
            <person name="Weiand M."/>
            <person name="Wilkinson J."/>
            <person name="Wilson A."/>
            <person name="Yadav S."/>
            <person name="Young G."/>
            <person name="Yu Q."/>
            <person name="Zembek L."/>
            <person name="Zhong D."/>
            <person name="Zimmer A."/>
            <person name="Zwirko Z."/>
            <person name="Jaffe D.B."/>
            <person name="Alvarez P."/>
            <person name="Brockman W."/>
            <person name="Butler J."/>
            <person name="Chin C."/>
            <person name="Gnerre S."/>
            <person name="Grabherr M."/>
            <person name="Kleber M."/>
            <person name="Mauceli E."/>
            <person name="MacCallum I."/>
        </authorList>
    </citation>
    <scope>NUCLEOTIDE SEQUENCE [LARGE SCALE GENOMIC DNA]</scope>
    <source>
        <strain evidence="2">white501</strain>
    </source>
</reference>
<gene>
    <name evidence="1" type="primary">Dsim\GD25029</name>
    <name evidence="1" type="ORF">Dsim_GD25029</name>
</gene>
<keyword evidence="2" id="KW-1185">Reference proteome</keyword>
<proteinExistence type="predicted"/>